<evidence type="ECO:0000259" key="3">
    <source>
        <dbReference type="PROSITE" id="PS50404"/>
    </source>
</evidence>
<dbReference type="SUPFAM" id="SSF52833">
    <property type="entry name" value="Thioredoxin-like"/>
    <property type="match status" value="1"/>
</dbReference>
<dbReference type="PANTHER" id="PTHR43900:SF3">
    <property type="entry name" value="GLUTATHIONE S-TRANSFERASE RHO"/>
    <property type="match status" value="1"/>
</dbReference>
<name>A0A818TCP8_9BILA</name>
<dbReference type="PANTHER" id="PTHR43900">
    <property type="entry name" value="GLUTATHIONE S-TRANSFERASE RHO"/>
    <property type="match status" value="1"/>
</dbReference>
<keyword evidence="2" id="KW-0808">Transferase</keyword>
<dbReference type="AlphaFoldDB" id="A0A818TCP8"/>
<dbReference type="Gene3D" id="3.40.30.10">
    <property type="entry name" value="Glutaredoxin"/>
    <property type="match status" value="1"/>
</dbReference>
<dbReference type="GO" id="GO:0006749">
    <property type="term" value="P:glutathione metabolic process"/>
    <property type="evidence" value="ECO:0007669"/>
    <property type="project" value="TreeGrafter"/>
</dbReference>
<reference evidence="4" key="1">
    <citation type="submission" date="2021-02" db="EMBL/GenBank/DDBJ databases">
        <authorList>
            <person name="Nowell W R."/>
        </authorList>
    </citation>
    <scope>NUCLEOTIDE SEQUENCE</scope>
</reference>
<dbReference type="GO" id="GO:0004364">
    <property type="term" value="F:glutathione transferase activity"/>
    <property type="evidence" value="ECO:0007669"/>
    <property type="project" value="UniProtKB-EC"/>
</dbReference>
<evidence type="ECO:0000256" key="2">
    <source>
        <dbReference type="ARBA" id="ARBA00022679"/>
    </source>
</evidence>
<proteinExistence type="predicted"/>
<dbReference type="GO" id="GO:0005737">
    <property type="term" value="C:cytoplasm"/>
    <property type="evidence" value="ECO:0007669"/>
    <property type="project" value="TreeGrafter"/>
</dbReference>
<sequence>MTITVYGSYRSTCTKRVLTTLHEKGLKFEFQPIDLSKGEQKDPKYLEEKQPFGVIPVLVDDGFQIYGE</sequence>
<dbReference type="GO" id="GO:0043295">
    <property type="term" value="F:glutathione binding"/>
    <property type="evidence" value="ECO:0007669"/>
    <property type="project" value="TreeGrafter"/>
</dbReference>
<evidence type="ECO:0000256" key="1">
    <source>
        <dbReference type="ARBA" id="ARBA00012452"/>
    </source>
</evidence>
<dbReference type="InterPro" id="IPR036249">
    <property type="entry name" value="Thioredoxin-like_sf"/>
</dbReference>
<accession>A0A818TCP8</accession>
<dbReference type="PROSITE" id="PS50404">
    <property type="entry name" value="GST_NTER"/>
    <property type="match status" value="1"/>
</dbReference>
<protein>
    <recommendedName>
        <fullName evidence="1">glutathione transferase</fullName>
        <ecNumber evidence="1">2.5.1.18</ecNumber>
    </recommendedName>
</protein>
<comment type="caution">
    <text evidence="4">The sequence shown here is derived from an EMBL/GenBank/DDBJ whole genome shotgun (WGS) entry which is preliminary data.</text>
</comment>
<evidence type="ECO:0000313" key="4">
    <source>
        <dbReference type="EMBL" id="CAF3681286.1"/>
    </source>
</evidence>
<feature type="domain" description="GST N-terminal" evidence="3">
    <location>
        <begin position="1"/>
        <end position="68"/>
    </location>
</feature>
<dbReference type="InterPro" id="IPR004045">
    <property type="entry name" value="Glutathione_S-Trfase_N"/>
</dbReference>
<dbReference type="EC" id="2.5.1.18" evidence="1"/>
<dbReference type="Proteomes" id="UP000663865">
    <property type="component" value="Unassembled WGS sequence"/>
</dbReference>
<gene>
    <name evidence="4" type="ORF">KIK155_LOCUS25353</name>
</gene>
<dbReference type="Pfam" id="PF02798">
    <property type="entry name" value="GST_N"/>
    <property type="match status" value="1"/>
</dbReference>
<organism evidence="4 5">
    <name type="scientific">Rotaria socialis</name>
    <dbReference type="NCBI Taxonomy" id="392032"/>
    <lineage>
        <taxon>Eukaryota</taxon>
        <taxon>Metazoa</taxon>
        <taxon>Spiralia</taxon>
        <taxon>Gnathifera</taxon>
        <taxon>Rotifera</taxon>
        <taxon>Eurotatoria</taxon>
        <taxon>Bdelloidea</taxon>
        <taxon>Philodinida</taxon>
        <taxon>Philodinidae</taxon>
        <taxon>Rotaria</taxon>
    </lineage>
</organism>
<evidence type="ECO:0000313" key="5">
    <source>
        <dbReference type="Proteomes" id="UP000663865"/>
    </source>
</evidence>
<dbReference type="EMBL" id="CAJNYV010004572">
    <property type="protein sequence ID" value="CAF3681286.1"/>
    <property type="molecule type" value="Genomic_DNA"/>
</dbReference>